<comment type="caution">
    <text evidence="3">The sequence shown here is derived from an EMBL/GenBank/DDBJ whole genome shotgun (WGS) entry which is preliminary data.</text>
</comment>
<keyword evidence="1" id="KW-0732">Signal</keyword>
<evidence type="ECO:0000313" key="4">
    <source>
        <dbReference type="Proteomes" id="UP001187192"/>
    </source>
</evidence>
<name>A0AA88E320_FICCA</name>
<dbReference type="InterPro" id="IPR044816">
    <property type="entry name" value="BURP"/>
</dbReference>
<protein>
    <recommendedName>
        <fullName evidence="2">BURP domain-containing protein</fullName>
    </recommendedName>
</protein>
<keyword evidence="4" id="KW-1185">Reference proteome</keyword>
<feature type="signal peptide" evidence="1">
    <location>
        <begin position="1"/>
        <end position="26"/>
    </location>
</feature>
<gene>
    <name evidence="3" type="ORF">TIFTF001_036259</name>
</gene>
<dbReference type="AlphaFoldDB" id="A0AA88E320"/>
<evidence type="ECO:0000256" key="1">
    <source>
        <dbReference type="SAM" id="SignalP"/>
    </source>
</evidence>
<reference evidence="3" key="1">
    <citation type="submission" date="2023-07" db="EMBL/GenBank/DDBJ databases">
        <title>draft genome sequence of fig (Ficus carica).</title>
        <authorList>
            <person name="Takahashi T."/>
            <person name="Nishimura K."/>
        </authorList>
    </citation>
    <scope>NUCLEOTIDE SEQUENCE</scope>
</reference>
<accession>A0AA88E320</accession>
<feature type="domain" description="BURP" evidence="2">
    <location>
        <begin position="93"/>
        <end position="310"/>
    </location>
</feature>
<proteinExistence type="predicted"/>
<dbReference type="Proteomes" id="UP001187192">
    <property type="component" value="Unassembled WGS sequence"/>
</dbReference>
<dbReference type="EMBL" id="BTGU01000417">
    <property type="protein sequence ID" value="GMN67202.1"/>
    <property type="molecule type" value="Genomic_DNA"/>
</dbReference>
<dbReference type="InterPro" id="IPR004873">
    <property type="entry name" value="BURP_dom"/>
</dbReference>
<feature type="chain" id="PRO_5041721093" description="BURP domain-containing protein" evidence="1">
    <location>
        <begin position="27"/>
        <end position="310"/>
    </location>
</feature>
<dbReference type="SMART" id="SM01045">
    <property type="entry name" value="BURP"/>
    <property type="match status" value="1"/>
</dbReference>
<dbReference type="PANTHER" id="PTHR31236:SF32">
    <property type="entry name" value="BURP DOMAIN PROTEIN USPL1-LIKE"/>
    <property type="match status" value="1"/>
</dbReference>
<dbReference type="PROSITE" id="PS51277">
    <property type="entry name" value="BURP"/>
    <property type="match status" value="1"/>
</dbReference>
<sequence>MANWRSLLLQALLIAILLSHHVSVLAREVRVENINQLQVDETYDLNRGGDDDHHDNHVHHQLGMTSAEHITVHAQNPSSPSHMNFSINEKFIFFTPKDLKVGKRIPLYFSKKFAWTAKILPRDEAESIPFSLKELPRLLKFFSIEQGSKQAVAMEDTLSGCEIPPVKGETRFCATSFESMLDFTLHVFGMDNSDHDYKDLTLLTSTFHGRTDQSESKISFQNYTILETPKAILSLNMVGCHVMPYPYVVFHCHTTEEGTNIYKILFGGENGDTFDAVAACHLDTSHWNPDHGFDPNGVGIKDNPGMGEGW</sequence>
<dbReference type="PANTHER" id="PTHR31236">
    <property type="entry name" value="BURP DOMAIN PROTEIN USPL1-LIKE"/>
    <property type="match status" value="1"/>
</dbReference>
<dbReference type="Pfam" id="PF03181">
    <property type="entry name" value="BURP"/>
    <property type="match status" value="1"/>
</dbReference>
<organism evidence="3 4">
    <name type="scientific">Ficus carica</name>
    <name type="common">Common fig</name>
    <dbReference type="NCBI Taxonomy" id="3494"/>
    <lineage>
        <taxon>Eukaryota</taxon>
        <taxon>Viridiplantae</taxon>
        <taxon>Streptophyta</taxon>
        <taxon>Embryophyta</taxon>
        <taxon>Tracheophyta</taxon>
        <taxon>Spermatophyta</taxon>
        <taxon>Magnoliopsida</taxon>
        <taxon>eudicotyledons</taxon>
        <taxon>Gunneridae</taxon>
        <taxon>Pentapetalae</taxon>
        <taxon>rosids</taxon>
        <taxon>fabids</taxon>
        <taxon>Rosales</taxon>
        <taxon>Moraceae</taxon>
        <taxon>Ficeae</taxon>
        <taxon>Ficus</taxon>
    </lineage>
</organism>
<evidence type="ECO:0000259" key="2">
    <source>
        <dbReference type="PROSITE" id="PS51277"/>
    </source>
</evidence>
<evidence type="ECO:0000313" key="3">
    <source>
        <dbReference type="EMBL" id="GMN67202.1"/>
    </source>
</evidence>